<evidence type="ECO:0008006" key="3">
    <source>
        <dbReference type="Google" id="ProtNLM"/>
    </source>
</evidence>
<comment type="caution">
    <text evidence="1">The sequence shown here is derived from an EMBL/GenBank/DDBJ whole genome shotgun (WGS) entry which is preliminary data.</text>
</comment>
<keyword evidence="2" id="KW-1185">Reference proteome</keyword>
<dbReference type="AlphaFoldDB" id="A0ABD3XK61"/>
<accession>A0ABD3XK61</accession>
<dbReference type="Proteomes" id="UP001634394">
    <property type="component" value="Unassembled WGS sequence"/>
</dbReference>
<evidence type="ECO:0000313" key="1">
    <source>
        <dbReference type="EMBL" id="KAL3886520.1"/>
    </source>
</evidence>
<reference evidence="1 2" key="1">
    <citation type="submission" date="2024-11" db="EMBL/GenBank/DDBJ databases">
        <title>Chromosome-level genome assembly of the freshwater bivalve Anodonta woodiana.</title>
        <authorList>
            <person name="Chen X."/>
        </authorList>
    </citation>
    <scope>NUCLEOTIDE SEQUENCE [LARGE SCALE GENOMIC DNA]</scope>
    <source>
        <strain evidence="1">MN2024</strain>
        <tissue evidence="1">Gills</tissue>
    </source>
</reference>
<name>A0ABD3XK61_SINWO</name>
<dbReference type="EMBL" id="JBJQND010000002">
    <property type="protein sequence ID" value="KAL3886520.1"/>
    <property type="molecule type" value="Genomic_DNA"/>
</dbReference>
<organism evidence="1 2">
    <name type="scientific">Sinanodonta woodiana</name>
    <name type="common">Chinese pond mussel</name>
    <name type="synonym">Anodonta woodiana</name>
    <dbReference type="NCBI Taxonomy" id="1069815"/>
    <lineage>
        <taxon>Eukaryota</taxon>
        <taxon>Metazoa</taxon>
        <taxon>Spiralia</taxon>
        <taxon>Lophotrochozoa</taxon>
        <taxon>Mollusca</taxon>
        <taxon>Bivalvia</taxon>
        <taxon>Autobranchia</taxon>
        <taxon>Heteroconchia</taxon>
        <taxon>Palaeoheterodonta</taxon>
        <taxon>Unionida</taxon>
        <taxon>Unionoidea</taxon>
        <taxon>Unionidae</taxon>
        <taxon>Unioninae</taxon>
        <taxon>Sinanodonta</taxon>
    </lineage>
</organism>
<feature type="non-terminal residue" evidence="1">
    <location>
        <position position="1"/>
    </location>
</feature>
<proteinExistence type="predicted"/>
<feature type="non-terminal residue" evidence="1">
    <location>
        <position position="115"/>
    </location>
</feature>
<protein>
    <recommendedName>
        <fullName evidence="3">Sodefrin-like factor alpha</fullName>
    </recommendedName>
</protein>
<evidence type="ECO:0000313" key="2">
    <source>
        <dbReference type="Proteomes" id="UP001634394"/>
    </source>
</evidence>
<sequence length="115" mass="12451">KCSIESYLTTSGYIRYNVGCMEGLKCAAAGRKRAVLNAALLNKSQERNDFGLVLEDHSNPRDVLLCTECCDTKLCNIKGCGEQGLPPNSGPLCYACEQEPLPHSCNTIALCGTDY</sequence>
<gene>
    <name evidence="1" type="ORF">ACJMK2_026505</name>
</gene>